<dbReference type="EMBL" id="LXQA010384760">
    <property type="protein sequence ID" value="MCI48302.1"/>
    <property type="molecule type" value="Genomic_DNA"/>
</dbReference>
<name>A0A392SIM5_9FABA</name>
<comment type="caution">
    <text evidence="1">The sequence shown here is derived from an EMBL/GenBank/DDBJ whole genome shotgun (WGS) entry which is preliminary data.</text>
</comment>
<evidence type="ECO:0000313" key="1">
    <source>
        <dbReference type="EMBL" id="MCI48302.1"/>
    </source>
</evidence>
<proteinExistence type="predicted"/>
<feature type="non-terminal residue" evidence="1">
    <location>
        <position position="1"/>
    </location>
</feature>
<evidence type="ECO:0000313" key="2">
    <source>
        <dbReference type="Proteomes" id="UP000265520"/>
    </source>
</evidence>
<dbReference type="AlphaFoldDB" id="A0A392SIM5"/>
<organism evidence="1 2">
    <name type="scientific">Trifolium medium</name>
    <dbReference type="NCBI Taxonomy" id="97028"/>
    <lineage>
        <taxon>Eukaryota</taxon>
        <taxon>Viridiplantae</taxon>
        <taxon>Streptophyta</taxon>
        <taxon>Embryophyta</taxon>
        <taxon>Tracheophyta</taxon>
        <taxon>Spermatophyta</taxon>
        <taxon>Magnoliopsida</taxon>
        <taxon>eudicotyledons</taxon>
        <taxon>Gunneridae</taxon>
        <taxon>Pentapetalae</taxon>
        <taxon>rosids</taxon>
        <taxon>fabids</taxon>
        <taxon>Fabales</taxon>
        <taxon>Fabaceae</taxon>
        <taxon>Papilionoideae</taxon>
        <taxon>50 kb inversion clade</taxon>
        <taxon>NPAAA clade</taxon>
        <taxon>Hologalegina</taxon>
        <taxon>IRL clade</taxon>
        <taxon>Trifolieae</taxon>
        <taxon>Trifolium</taxon>
    </lineage>
</organism>
<protein>
    <submittedName>
        <fullName evidence="1">Uncharacterized protein</fullName>
    </submittedName>
</protein>
<accession>A0A392SIM5</accession>
<keyword evidence="2" id="KW-1185">Reference proteome</keyword>
<reference evidence="1 2" key="1">
    <citation type="journal article" date="2018" name="Front. Plant Sci.">
        <title>Red Clover (Trifolium pratense) and Zigzag Clover (T. medium) - A Picture of Genomic Similarities and Differences.</title>
        <authorList>
            <person name="Dluhosova J."/>
            <person name="Istvanek J."/>
            <person name="Nedelnik J."/>
            <person name="Repkova J."/>
        </authorList>
    </citation>
    <scope>NUCLEOTIDE SEQUENCE [LARGE SCALE GENOMIC DNA]</scope>
    <source>
        <strain evidence="2">cv. 10/8</strain>
        <tissue evidence="1">Leaf</tissue>
    </source>
</reference>
<dbReference type="Proteomes" id="UP000265520">
    <property type="component" value="Unassembled WGS sequence"/>
</dbReference>
<sequence>VRSRENLLIGFSSALCNYMGKRGGLSD</sequence>